<reference evidence="2" key="1">
    <citation type="submission" date="2021-06" db="EMBL/GenBank/DDBJ databases">
        <authorList>
            <person name="Kallberg Y."/>
            <person name="Tangrot J."/>
            <person name="Rosling A."/>
        </authorList>
    </citation>
    <scope>NUCLEOTIDE SEQUENCE</scope>
    <source>
        <strain evidence="2">MT106</strain>
    </source>
</reference>
<name>A0A9N9C9X0_9GLOM</name>
<dbReference type="PANTHER" id="PTHR12459:SF15">
    <property type="entry name" value="TRANSMEMBRANE PROTEIN 135"/>
    <property type="match status" value="1"/>
</dbReference>
<dbReference type="EMBL" id="CAJVPL010002016">
    <property type="protein sequence ID" value="CAG8596218.1"/>
    <property type="molecule type" value="Genomic_DNA"/>
</dbReference>
<evidence type="ECO:0000256" key="1">
    <source>
        <dbReference type="SAM" id="Phobius"/>
    </source>
</evidence>
<keyword evidence="1" id="KW-0812">Transmembrane</keyword>
<dbReference type="Proteomes" id="UP000789831">
    <property type="component" value="Unassembled WGS sequence"/>
</dbReference>
<keyword evidence="3" id="KW-1185">Reference proteome</keyword>
<keyword evidence="1" id="KW-1133">Transmembrane helix</keyword>
<gene>
    <name evidence="2" type="ORF">AGERDE_LOCUS8862</name>
</gene>
<organism evidence="2 3">
    <name type="scientific">Ambispora gerdemannii</name>
    <dbReference type="NCBI Taxonomy" id="144530"/>
    <lineage>
        <taxon>Eukaryota</taxon>
        <taxon>Fungi</taxon>
        <taxon>Fungi incertae sedis</taxon>
        <taxon>Mucoromycota</taxon>
        <taxon>Glomeromycotina</taxon>
        <taxon>Glomeromycetes</taxon>
        <taxon>Archaeosporales</taxon>
        <taxon>Ambisporaceae</taxon>
        <taxon>Ambispora</taxon>
    </lineage>
</organism>
<dbReference type="InterPro" id="IPR026749">
    <property type="entry name" value="Tmem135"/>
</dbReference>
<dbReference type="AlphaFoldDB" id="A0A9N9C9X0"/>
<protein>
    <submittedName>
        <fullName evidence="2">8529_t:CDS:1</fullName>
    </submittedName>
</protein>
<comment type="caution">
    <text evidence="2">The sequence shown here is derived from an EMBL/GenBank/DDBJ whole genome shotgun (WGS) entry which is preliminary data.</text>
</comment>
<sequence length="515" mass="58371">MSSQDRGLNIEQVILLLKTHPNHRALFTFLRAYAFGYALTVVPRMVKYWYVIIAKYIARRKRPDRPQTISVLNLVGLLLHVSIERVLWKTLHARGFPMMCGIGLGGGQLLEEIVLEHKENYLQKKIVIASSSVSSPSSPITSEVAVIDAIVPPMMSQREKVATTFVTATLASSFSLYYLHRISPGTVNKTIDLTLLALVRAIDVLVRYIYQERISERTKQKWIPKWVSEHIDTLAFVCSCSEIMFAWFYAPKRLPSSYIDWINHMAQIEPQFVETLRLVRKGEIQYGRDTGHPGILSEYAEEVGLDPGLGDPANGQIPCIVVHGNETRSCEIHAGRRWFQGFLTALKIYLPIHGLPPLVFRTSEVMQKPMDSITHIITSTSQSASFLATFITAIWYSCCFTRSRIGPTLLPWVDKTHWDRLGPLLGCFVCGFSLMLENKRRRSEMALYVAPRALFSFWGRLVGENEWWSEAETLKELGEVGLFGFAMGVVVTAMKYRKGIVRPMVRGALSWVLDV</sequence>
<dbReference type="PANTHER" id="PTHR12459">
    <property type="entry name" value="TRANSMEMBRANE PROTEIN 135-RELATED"/>
    <property type="match status" value="1"/>
</dbReference>
<proteinExistence type="predicted"/>
<feature type="transmembrane region" description="Helical" evidence="1">
    <location>
        <begin position="25"/>
        <end position="46"/>
    </location>
</feature>
<dbReference type="OrthoDB" id="4021778at2759"/>
<evidence type="ECO:0000313" key="2">
    <source>
        <dbReference type="EMBL" id="CAG8596218.1"/>
    </source>
</evidence>
<accession>A0A9N9C9X0</accession>
<feature type="transmembrane region" description="Helical" evidence="1">
    <location>
        <begin position="67"/>
        <end position="88"/>
    </location>
</feature>
<evidence type="ECO:0000313" key="3">
    <source>
        <dbReference type="Proteomes" id="UP000789831"/>
    </source>
</evidence>
<keyword evidence="1" id="KW-0472">Membrane</keyword>